<feature type="region of interest" description="Disordered" evidence="1">
    <location>
        <begin position="1"/>
        <end position="111"/>
    </location>
</feature>
<evidence type="ECO:0000313" key="3">
    <source>
        <dbReference type="Proteomes" id="UP001491310"/>
    </source>
</evidence>
<evidence type="ECO:0000313" key="2">
    <source>
        <dbReference type="EMBL" id="KAK9915427.1"/>
    </source>
</evidence>
<protein>
    <submittedName>
        <fullName evidence="2">Uncharacterized protein</fullName>
    </submittedName>
</protein>
<evidence type="ECO:0000256" key="1">
    <source>
        <dbReference type="SAM" id="MobiDB-lite"/>
    </source>
</evidence>
<comment type="caution">
    <text evidence="2">The sequence shown here is derived from an EMBL/GenBank/DDBJ whole genome shotgun (WGS) entry which is preliminary data.</text>
</comment>
<reference evidence="2 3" key="1">
    <citation type="journal article" date="2024" name="Nat. Commun.">
        <title>Phylogenomics reveals the evolutionary origins of lichenization in chlorophyte algae.</title>
        <authorList>
            <person name="Puginier C."/>
            <person name="Libourel C."/>
            <person name="Otte J."/>
            <person name="Skaloud P."/>
            <person name="Haon M."/>
            <person name="Grisel S."/>
            <person name="Petersen M."/>
            <person name="Berrin J.G."/>
            <person name="Delaux P.M."/>
            <person name="Dal Grande F."/>
            <person name="Keller J."/>
        </authorList>
    </citation>
    <scope>NUCLEOTIDE SEQUENCE [LARGE SCALE GENOMIC DNA]</scope>
    <source>
        <strain evidence="2 3">SAG 216-7</strain>
    </source>
</reference>
<organism evidence="2 3">
    <name type="scientific">Coccomyxa subellipsoidea</name>
    <dbReference type="NCBI Taxonomy" id="248742"/>
    <lineage>
        <taxon>Eukaryota</taxon>
        <taxon>Viridiplantae</taxon>
        <taxon>Chlorophyta</taxon>
        <taxon>core chlorophytes</taxon>
        <taxon>Trebouxiophyceae</taxon>
        <taxon>Trebouxiophyceae incertae sedis</taxon>
        <taxon>Coccomyxaceae</taxon>
        <taxon>Coccomyxa</taxon>
    </lineage>
</organism>
<gene>
    <name evidence="2" type="ORF">WJX75_009037</name>
</gene>
<keyword evidence="3" id="KW-1185">Reference proteome</keyword>
<dbReference type="EMBL" id="JALJOT010000005">
    <property type="protein sequence ID" value="KAK9915427.1"/>
    <property type="molecule type" value="Genomic_DNA"/>
</dbReference>
<sequence>MCAPQTMSRADGYPVPMRIHQGHPGMPPAQASGTAGHSTEQDVDEFGVSFDAENPLALDDETFDSDAAGSPYHPQKAAQHATRPPGGRGLGHIGAGRLPPQLASGAEPPQVVGREHVPISACPMTEAEGGK</sequence>
<dbReference type="Proteomes" id="UP001491310">
    <property type="component" value="Unassembled WGS sequence"/>
</dbReference>
<name>A0ABR2YU81_9CHLO</name>
<accession>A0ABR2YU81</accession>
<proteinExistence type="predicted"/>